<dbReference type="CDD" id="cd02249">
    <property type="entry name" value="ZZ"/>
    <property type="match status" value="1"/>
</dbReference>
<reference evidence="6" key="1">
    <citation type="submission" date="2025-05" db="UniProtKB">
        <authorList>
            <consortium name="RefSeq"/>
        </authorList>
    </citation>
    <scope>NUCLEOTIDE SEQUENCE [LARGE SCALE GENOMIC DNA]</scope>
</reference>
<dbReference type="InterPro" id="IPR018247">
    <property type="entry name" value="EF_Hand_1_Ca_BS"/>
</dbReference>
<name>A0A8B8PHC9_9MYRT</name>
<dbReference type="InterPro" id="IPR000433">
    <property type="entry name" value="Znf_ZZ"/>
</dbReference>
<dbReference type="InterPro" id="IPR043145">
    <property type="entry name" value="Znf_ZZ_sf"/>
</dbReference>
<evidence type="ECO:0000256" key="1">
    <source>
        <dbReference type="ARBA" id="ARBA00022723"/>
    </source>
</evidence>
<dbReference type="Proteomes" id="UP000827889">
    <property type="component" value="Chromosome 1"/>
</dbReference>
<dbReference type="Pfam" id="PF00569">
    <property type="entry name" value="ZZ"/>
    <property type="match status" value="1"/>
</dbReference>
<dbReference type="InterPro" id="IPR002048">
    <property type="entry name" value="EF_hand_dom"/>
</dbReference>
<dbReference type="GeneID" id="115743282"/>
<dbReference type="KEGG" id="rarg:115743282"/>
<feature type="domain" description="EF-hand" evidence="5">
    <location>
        <begin position="18"/>
        <end position="53"/>
    </location>
</feature>
<dbReference type="RefSeq" id="XP_030533867.1">
    <property type="nucleotide sequence ID" value="XM_030678007.1"/>
</dbReference>
<organism evidence="6 7">
    <name type="scientific">Rhodamnia argentea</name>
    <dbReference type="NCBI Taxonomy" id="178133"/>
    <lineage>
        <taxon>Eukaryota</taxon>
        <taxon>Viridiplantae</taxon>
        <taxon>Streptophyta</taxon>
        <taxon>Embryophyta</taxon>
        <taxon>Tracheophyta</taxon>
        <taxon>Spermatophyta</taxon>
        <taxon>Magnoliopsida</taxon>
        <taxon>eudicotyledons</taxon>
        <taxon>Gunneridae</taxon>
        <taxon>Pentapetalae</taxon>
        <taxon>rosids</taxon>
        <taxon>malvids</taxon>
        <taxon>Myrtales</taxon>
        <taxon>Myrtaceae</taxon>
        <taxon>Myrtoideae</taxon>
        <taxon>Myrteae</taxon>
        <taxon>Australasian group</taxon>
        <taxon>Rhodamnia</taxon>
    </lineage>
</organism>
<accession>A0A8B8PHC9</accession>
<dbReference type="AlphaFoldDB" id="A0A8B8PHC9"/>
<evidence type="ECO:0000256" key="4">
    <source>
        <dbReference type="ARBA" id="ARBA00022837"/>
    </source>
</evidence>
<protein>
    <submittedName>
        <fullName evidence="7">Uncharacterized protein LOC115743282</fullName>
    </submittedName>
</protein>
<dbReference type="SUPFAM" id="SSF47473">
    <property type="entry name" value="EF-hand"/>
    <property type="match status" value="1"/>
</dbReference>
<sequence>MEDLQRTAKAYFDAAADNVKQMARDFVAEMDHDGDGAVCLSEFLCFTKVKGYGRMSNPHFFKQLNTSGAGKLSFDEAIAFFYIVTSARPLCDGCGRLVLGMFFTCVKCFDDAGEAEAFNLCTDCFSRGKYTHPHDHFLDNFVLLEAKRRELKEERNEFRPRATDADTSTSLVIVPVDPGHAIFTQVCRVAIDVAVGLATRFCTIM</sequence>
<dbReference type="PROSITE" id="PS50222">
    <property type="entry name" value="EF_HAND_2"/>
    <property type="match status" value="1"/>
</dbReference>
<keyword evidence="3" id="KW-0862">Zinc</keyword>
<dbReference type="Gene3D" id="1.10.238.10">
    <property type="entry name" value="EF-hand"/>
    <property type="match status" value="1"/>
</dbReference>
<proteinExistence type="predicted"/>
<dbReference type="InterPro" id="IPR011992">
    <property type="entry name" value="EF-hand-dom_pair"/>
</dbReference>
<evidence type="ECO:0000256" key="2">
    <source>
        <dbReference type="ARBA" id="ARBA00022771"/>
    </source>
</evidence>
<dbReference type="OrthoDB" id="8785703at2759"/>
<dbReference type="GO" id="GO:0005509">
    <property type="term" value="F:calcium ion binding"/>
    <property type="evidence" value="ECO:0007669"/>
    <property type="project" value="InterPro"/>
</dbReference>
<evidence type="ECO:0000259" key="5">
    <source>
        <dbReference type="PROSITE" id="PS50222"/>
    </source>
</evidence>
<evidence type="ECO:0000313" key="6">
    <source>
        <dbReference type="Proteomes" id="UP000827889"/>
    </source>
</evidence>
<keyword evidence="1" id="KW-0479">Metal-binding</keyword>
<keyword evidence="6" id="KW-1185">Reference proteome</keyword>
<evidence type="ECO:0000313" key="7">
    <source>
        <dbReference type="RefSeq" id="XP_030533867.1"/>
    </source>
</evidence>
<reference evidence="7" key="2">
    <citation type="submission" date="2025-08" db="UniProtKB">
        <authorList>
            <consortium name="RefSeq"/>
        </authorList>
    </citation>
    <scope>IDENTIFICATION</scope>
    <source>
        <tissue evidence="7">Leaf</tissue>
    </source>
</reference>
<keyword evidence="2" id="KW-0863">Zinc-finger</keyword>
<keyword evidence="4" id="KW-0106">Calcium</keyword>
<dbReference type="SUPFAM" id="SSF57850">
    <property type="entry name" value="RING/U-box"/>
    <property type="match status" value="1"/>
</dbReference>
<dbReference type="PROSITE" id="PS00018">
    <property type="entry name" value="EF_HAND_1"/>
    <property type="match status" value="1"/>
</dbReference>
<gene>
    <name evidence="7" type="primary">LOC115743282</name>
</gene>
<dbReference type="Gene3D" id="3.30.60.90">
    <property type="match status" value="1"/>
</dbReference>
<evidence type="ECO:0000256" key="3">
    <source>
        <dbReference type="ARBA" id="ARBA00022833"/>
    </source>
</evidence>
<dbReference type="GO" id="GO:0008270">
    <property type="term" value="F:zinc ion binding"/>
    <property type="evidence" value="ECO:0007669"/>
    <property type="project" value="UniProtKB-KW"/>
</dbReference>